<dbReference type="SUPFAM" id="SSF52540">
    <property type="entry name" value="P-loop containing nucleoside triphosphate hydrolases"/>
    <property type="match status" value="1"/>
</dbReference>
<evidence type="ECO:0000256" key="3">
    <source>
        <dbReference type="ARBA" id="ARBA00022741"/>
    </source>
</evidence>
<comment type="caution">
    <text evidence="9">The sequence shown here is derived from an EMBL/GenBank/DDBJ whole genome shotgun (WGS) entry which is preliminary data.</text>
</comment>
<keyword evidence="4" id="KW-0227">DNA damage</keyword>
<sequence length="410" mass="47447">MKFILRDRGERCLVLSGPAGSAKSTTIRTIAKTRDYKLVEWNQTNQEGWEADQEYQSNMSKFENFLHRASQYQPLSDPKLLNYDAQKRIILLDDIPDLTSDNVKTRFHELIEAYMHTSELYLMVIIVSEAWMQTDNNKWRGYNETRLSNIRDVLPPGLIDSPYCTLIELNPITPKRIEKSLNLIQEKEYCRTGYKLSKEQLTQIGELSRGDIRNAINMLQFHCIPPSLNSTKLPMKRKRDQLNNEKEKLIHAQERGSPLQLFHALGKVLYAKRDAKGQLESPPENIINLLPVDSNLFIAYLHENMAKFFENDIASYSKALEWIGLADTMTSIENWMDTAPSQYQLLLAMRGIMHSRTKPFVPGLFNRGLQVKNEKELESTDWNDDIENFSDEEFDDLFGDGTDIAELEGW</sequence>
<keyword evidence="10" id="KW-1185">Reference proteome</keyword>
<evidence type="ECO:0000313" key="10">
    <source>
        <dbReference type="Proteomes" id="UP000646827"/>
    </source>
</evidence>
<comment type="similarity">
    <text evidence="2">Belongs to the rad17/RAD24 family.</text>
</comment>
<dbReference type="InterPro" id="IPR027417">
    <property type="entry name" value="P-loop_NTPase"/>
</dbReference>
<evidence type="ECO:0000256" key="4">
    <source>
        <dbReference type="ARBA" id="ARBA00022763"/>
    </source>
</evidence>
<protein>
    <recommendedName>
        <fullName evidence="8">Checkpoint protein RAD24-like helical bundle domain-containing protein</fullName>
    </recommendedName>
</protein>
<dbReference type="GO" id="GO:0005524">
    <property type="term" value="F:ATP binding"/>
    <property type="evidence" value="ECO:0007669"/>
    <property type="project" value="UniProtKB-KW"/>
</dbReference>
<dbReference type="GO" id="GO:0003689">
    <property type="term" value="F:DNA clamp loader activity"/>
    <property type="evidence" value="ECO:0007669"/>
    <property type="project" value="TreeGrafter"/>
</dbReference>
<evidence type="ECO:0000256" key="2">
    <source>
        <dbReference type="ARBA" id="ARBA00006168"/>
    </source>
</evidence>
<dbReference type="OrthoDB" id="10265971at2759"/>
<evidence type="ECO:0000313" key="9">
    <source>
        <dbReference type="EMBL" id="KAG2220189.1"/>
    </source>
</evidence>
<dbReference type="InterPro" id="IPR057927">
    <property type="entry name" value="RAD24-like_helical"/>
</dbReference>
<feature type="domain" description="Checkpoint protein RAD24-like helical bundle" evidence="8">
    <location>
        <begin position="258"/>
        <end position="334"/>
    </location>
</feature>
<comment type="subcellular location">
    <subcellularLocation>
        <location evidence="1">Nucleus</location>
    </subcellularLocation>
</comment>
<dbReference type="Pfam" id="PF03215">
    <property type="entry name" value="Rad17"/>
    <property type="match status" value="1"/>
</dbReference>
<dbReference type="GO" id="GO:0006281">
    <property type="term" value="P:DNA repair"/>
    <property type="evidence" value="ECO:0007669"/>
    <property type="project" value="InterPro"/>
</dbReference>
<keyword evidence="5" id="KW-0067">ATP-binding</keyword>
<dbReference type="EMBL" id="JAEPRB010000149">
    <property type="protein sequence ID" value="KAG2220189.1"/>
    <property type="molecule type" value="Genomic_DNA"/>
</dbReference>
<evidence type="ECO:0000256" key="1">
    <source>
        <dbReference type="ARBA" id="ARBA00004123"/>
    </source>
</evidence>
<evidence type="ECO:0000259" key="8">
    <source>
        <dbReference type="Pfam" id="PF25812"/>
    </source>
</evidence>
<evidence type="ECO:0000256" key="5">
    <source>
        <dbReference type="ARBA" id="ARBA00022840"/>
    </source>
</evidence>
<evidence type="ECO:0000256" key="7">
    <source>
        <dbReference type="ARBA" id="ARBA00023306"/>
    </source>
</evidence>
<dbReference type="InterPro" id="IPR004582">
    <property type="entry name" value="Checkpoint_prot_Rad17_Rad24"/>
</dbReference>
<accession>A0A8H7S032</accession>
<organism evidence="9 10">
    <name type="scientific">Circinella minor</name>
    <dbReference type="NCBI Taxonomy" id="1195481"/>
    <lineage>
        <taxon>Eukaryota</taxon>
        <taxon>Fungi</taxon>
        <taxon>Fungi incertae sedis</taxon>
        <taxon>Mucoromycota</taxon>
        <taxon>Mucoromycotina</taxon>
        <taxon>Mucoromycetes</taxon>
        <taxon>Mucorales</taxon>
        <taxon>Lichtheimiaceae</taxon>
        <taxon>Circinella</taxon>
    </lineage>
</organism>
<dbReference type="PANTHER" id="PTHR12172">
    <property type="entry name" value="CELL CYCLE CHECKPOINT PROTEIN RAD17"/>
    <property type="match status" value="1"/>
</dbReference>
<dbReference type="GO" id="GO:0005634">
    <property type="term" value="C:nucleus"/>
    <property type="evidence" value="ECO:0007669"/>
    <property type="project" value="UniProtKB-SubCell"/>
</dbReference>
<keyword evidence="7" id="KW-0131">Cell cycle</keyword>
<dbReference type="AlphaFoldDB" id="A0A8H7S032"/>
<dbReference type="GO" id="GO:0003682">
    <property type="term" value="F:chromatin binding"/>
    <property type="evidence" value="ECO:0007669"/>
    <property type="project" value="TreeGrafter"/>
</dbReference>
<dbReference type="Gene3D" id="3.40.50.300">
    <property type="entry name" value="P-loop containing nucleotide triphosphate hydrolases"/>
    <property type="match status" value="1"/>
</dbReference>
<keyword evidence="3" id="KW-0547">Nucleotide-binding</keyword>
<name>A0A8H7S032_9FUNG</name>
<evidence type="ECO:0000256" key="6">
    <source>
        <dbReference type="ARBA" id="ARBA00023242"/>
    </source>
</evidence>
<proteinExistence type="inferred from homology"/>
<dbReference type="GO" id="GO:0033314">
    <property type="term" value="P:mitotic DNA replication checkpoint signaling"/>
    <property type="evidence" value="ECO:0007669"/>
    <property type="project" value="TreeGrafter"/>
</dbReference>
<dbReference type="PANTHER" id="PTHR12172:SF0">
    <property type="entry name" value="CELL CYCLE CHECKPOINT PROTEIN RAD17"/>
    <property type="match status" value="1"/>
</dbReference>
<reference evidence="9 10" key="1">
    <citation type="submission" date="2020-12" db="EMBL/GenBank/DDBJ databases">
        <title>Metabolic potential, ecology and presence of endohyphal bacteria is reflected in genomic diversity of Mucoromycotina.</title>
        <authorList>
            <person name="Muszewska A."/>
            <person name="Okrasinska A."/>
            <person name="Steczkiewicz K."/>
            <person name="Drgas O."/>
            <person name="Orlowska M."/>
            <person name="Perlinska-Lenart U."/>
            <person name="Aleksandrzak-Piekarczyk T."/>
            <person name="Szatraj K."/>
            <person name="Zielenkiewicz U."/>
            <person name="Pilsyk S."/>
            <person name="Malc E."/>
            <person name="Mieczkowski P."/>
            <person name="Kruszewska J.S."/>
            <person name="Biernat P."/>
            <person name="Pawlowska J."/>
        </authorList>
    </citation>
    <scope>NUCLEOTIDE SEQUENCE [LARGE SCALE GENOMIC DNA]</scope>
    <source>
        <strain evidence="9 10">CBS 142.35</strain>
    </source>
</reference>
<dbReference type="Gene3D" id="1.10.8.60">
    <property type="match status" value="1"/>
</dbReference>
<keyword evidence="6" id="KW-0539">Nucleus</keyword>
<gene>
    <name evidence="9" type="ORF">INT45_005362</name>
</gene>
<dbReference type="GO" id="GO:0000077">
    <property type="term" value="P:DNA damage checkpoint signaling"/>
    <property type="evidence" value="ECO:0007669"/>
    <property type="project" value="TreeGrafter"/>
</dbReference>
<dbReference type="Proteomes" id="UP000646827">
    <property type="component" value="Unassembled WGS sequence"/>
</dbReference>
<dbReference type="Pfam" id="PF25812">
    <property type="entry name" value="RAD24_helical"/>
    <property type="match status" value="1"/>
</dbReference>